<keyword evidence="3" id="KW-1185">Reference proteome</keyword>
<evidence type="ECO:0000313" key="2">
    <source>
        <dbReference type="EMBL" id="MCV3217377.1"/>
    </source>
</evidence>
<dbReference type="Gene3D" id="3.30.559.10">
    <property type="entry name" value="Chloramphenicol acetyltransferase-like domain"/>
    <property type="match status" value="1"/>
</dbReference>
<proteinExistence type="predicted"/>
<sequence>MSPCPPCPLGLVETRSLASELQPLTGNVSLAPIQHWFFAQNLPHPHYWNQAVAVSLSEPLNINALLVALNALVAHHDVFRLGFCENQGNWEQFSAGTLESPSLRIEDFSNYPLSSQEHALTAFIARTCFNSNCRRRTWVFPTCSCPIVAAFVCQKPE</sequence>
<dbReference type="PANTHER" id="PTHR45398">
    <property type="match status" value="1"/>
</dbReference>
<accession>A0ABT3B7L3</accession>
<dbReference type="RefSeq" id="WP_263749082.1">
    <property type="nucleotide sequence ID" value="NZ_JAOWRF010000405.1"/>
</dbReference>
<name>A0ABT3B7L3_9CYAN</name>
<protein>
    <submittedName>
        <fullName evidence="2">Condensation domain-containing protein</fullName>
    </submittedName>
</protein>
<evidence type="ECO:0000259" key="1">
    <source>
        <dbReference type="Pfam" id="PF00668"/>
    </source>
</evidence>
<dbReference type="EMBL" id="JAOWRF010000405">
    <property type="protein sequence ID" value="MCV3217377.1"/>
    <property type="molecule type" value="Genomic_DNA"/>
</dbReference>
<comment type="caution">
    <text evidence="2">The sequence shown here is derived from an EMBL/GenBank/DDBJ whole genome shotgun (WGS) entry which is preliminary data.</text>
</comment>
<evidence type="ECO:0000313" key="3">
    <source>
        <dbReference type="Proteomes" id="UP001526143"/>
    </source>
</evidence>
<dbReference type="PANTHER" id="PTHR45398:SF1">
    <property type="entry name" value="ENZYME, PUTATIVE (JCVI)-RELATED"/>
    <property type="match status" value="1"/>
</dbReference>
<dbReference type="InterPro" id="IPR023213">
    <property type="entry name" value="CAT-like_dom_sf"/>
</dbReference>
<dbReference type="InterPro" id="IPR001242">
    <property type="entry name" value="Condensation_dom"/>
</dbReference>
<reference evidence="2 3" key="1">
    <citation type="submission" date="2022-10" db="EMBL/GenBank/DDBJ databases">
        <title>Identification of biosynthetic pathway for the production of the potent trypsin inhibitor radiosumin.</title>
        <authorList>
            <person name="Fewer D.P."/>
            <person name="Delbaje E."/>
            <person name="Ouyang X."/>
            <person name="Agostino P.D."/>
            <person name="Wahlsten M."/>
            <person name="Jokela J."/>
            <person name="Permi P."/>
            <person name="Haapaniemi E."/>
            <person name="Koistinen H."/>
        </authorList>
    </citation>
    <scope>NUCLEOTIDE SEQUENCE [LARGE SCALE GENOMIC DNA]</scope>
    <source>
        <strain evidence="2 3">NIES-515</strain>
    </source>
</reference>
<dbReference type="SUPFAM" id="SSF52777">
    <property type="entry name" value="CoA-dependent acyltransferases"/>
    <property type="match status" value="1"/>
</dbReference>
<feature type="domain" description="Condensation" evidence="1">
    <location>
        <begin position="27"/>
        <end position="126"/>
    </location>
</feature>
<organism evidence="2 3">
    <name type="scientific">Plectonema radiosum NIES-515</name>
    <dbReference type="NCBI Taxonomy" id="2986073"/>
    <lineage>
        <taxon>Bacteria</taxon>
        <taxon>Bacillati</taxon>
        <taxon>Cyanobacteriota</taxon>
        <taxon>Cyanophyceae</taxon>
        <taxon>Oscillatoriophycideae</taxon>
        <taxon>Oscillatoriales</taxon>
        <taxon>Microcoleaceae</taxon>
        <taxon>Plectonema</taxon>
    </lineage>
</organism>
<dbReference type="Pfam" id="PF00668">
    <property type="entry name" value="Condensation"/>
    <property type="match status" value="1"/>
</dbReference>
<gene>
    <name evidence="2" type="ORF">OGM63_28370</name>
</gene>
<dbReference type="Proteomes" id="UP001526143">
    <property type="component" value="Unassembled WGS sequence"/>
</dbReference>